<feature type="transmembrane region" description="Helical" evidence="1">
    <location>
        <begin position="12"/>
        <end position="31"/>
    </location>
</feature>
<dbReference type="STRING" id="1618545.US53_C0071G0004"/>
<keyword evidence="1" id="KW-1133">Transmembrane helix</keyword>
<evidence type="ECO:0000313" key="2">
    <source>
        <dbReference type="EMBL" id="KKQ35762.1"/>
    </source>
</evidence>
<keyword evidence="1" id="KW-0812">Transmembrane</keyword>
<evidence type="ECO:0000256" key="1">
    <source>
        <dbReference type="SAM" id="Phobius"/>
    </source>
</evidence>
<gene>
    <name evidence="2" type="ORF">US53_C0071G0004</name>
</gene>
<dbReference type="EMBL" id="LBTI01000071">
    <property type="protein sequence ID" value="KKQ35762.1"/>
    <property type="molecule type" value="Genomic_DNA"/>
</dbReference>
<keyword evidence="1" id="KW-0472">Membrane</keyword>
<organism evidence="2 3">
    <name type="scientific">Candidatus Woesebacteria bacterium GW2011_GWA1_37_7</name>
    <dbReference type="NCBI Taxonomy" id="1618545"/>
    <lineage>
        <taxon>Bacteria</taxon>
        <taxon>Candidatus Woeseibacteriota</taxon>
    </lineage>
</organism>
<accession>A0A0G0H0P0</accession>
<proteinExistence type="predicted"/>
<protein>
    <submittedName>
        <fullName evidence="2">Uncharacterized protein</fullName>
    </submittedName>
</protein>
<name>A0A0G0H0P0_9BACT</name>
<dbReference type="Proteomes" id="UP000034591">
    <property type="component" value="Unassembled WGS sequence"/>
</dbReference>
<dbReference type="AlphaFoldDB" id="A0A0G0H0P0"/>
<sequence>MIYETPKKSKVYLFAVAAFASLIGWAYMNFYKPQVIEASCSEIAVKSSNLFRSNNNLLEPSYTYEYLKAKCMDDSFSSR</sequence>
<reference evidence="2 3" key="1">
    <citation type="journal article" date="2015" name="Nature">
        <title>rRNA introns, odd ribosomes, and small enigmatic genomes across a large radiation of phyla.</title>
        <authorList>
            <person name="Brown C.T."/>
            <person name="Hug L.A."/>
            <person name="Thomas B.C."/>
            <person name="Sharon I."/>
            <person name="Castelle C.J."/>
            <person name="Singh A."/>
            <person name="Wilkins M.J."/>
            <person name="Williams K.H."/>
            <person name="Banfield J.F."/>
        </authorList>
    </citation>
    <scope>NUCLEOTIDE SEQUENCE [LARGE SCALE GENOMIC DNA]</scope>
</reference>
<evidence type="ECO:0000313" key="3">
    <source>
        <dbReference type="Proteomes" id="UP000034591"/>
    </source>
</evidence>
<comment type="caution">
    <text evidence="2">The sequence shown here is derived from an EMBL/GenBank/DDBJ whole genome shotgun (WGS) entry which is preliminary data.</text>
</comment>